<accession>A0AAW2WSM9</accession>
<evidence type="ECO:0000256" key="1">
    <source>
        <dbReference type="SAM" id="MobiDB-lite"/>
    </source>
</evidence>
<gene>
    <name evidence="3" type="ORF">Slati_2166700</name>
</gene>
<sequence length="193" mass="22203">MDLIESNDALHYRIFRTTLVGRAQTWFSRLPPGSVQSFEQLIRGFIQHFASNKRYLKNPGQLFAIVQEEGESLRSYVQRFANEILDIPDTSPGFLSGIMAQGLRNGGLADSLIGQSAPNWDELLSRAGKFILIEESQKVRSSNRPQREPERETHKRNYESTKDDPRRRINTYTPLNMTRTQALLVVEKSEHLR</sequence>
<dbReference type="PANTHER" id="PTHR33223">
    <property type="entry name" value="CCHC-TYPE DOMAIN-CONTAINING PROTEIN"/>
    <property type="match status" value="1"/>
</dbReference>
<proteinExistence type="predicted"/>
<protein>
    <recommendedName>
        <fullName evidence="2">Retrotransposon gag domain-containing protein</fullName>
    </recommendedName>
</protein>
<dbReference type="Pfam" id="PF03732">
    <property type="entry name" value="Retrotrans_gag"/>
    <property type="match status" value="1"/>
</dbReference>
<comment type="caution">
    <text evidence="3">The sequence shown here is derived from an EMBL/GenBank/DDBJ whole genome shotgun (WGS) entry which is preliminary data.</text>
</comment>
<reference evidence="3" key="2">
    <citation type="journal article" date="2024" name="Plant">
        <title>Genomic evolution and insights into agronomic trait innovations of Sesamum species.</title>
        <authorList>
            <person name="Miao H."/>
            <person name="Wang L."/>
            <person name="Qu L."/>
            <person name="Liu H."/>
            <person name="Sun Y."/>
            <person name="Le M."/>
            <person name="Wang Q."/>
            <person name="Wei S."/>
            <person name="Zheng Y."/>
            <person name="Lin W."/>
            <person name="Duan Y."/>
            <person name="Cao H."/>
            <person name="Xiong S."/>
            <person name="Wang X."/>
            <person name="Wei L."/>
            <person name="Li C."/>
            <person name="Ma Q."/>
            <person name="Ju M."/>
            <person name="Zhao R."/>
            <person name="Li G."/>
            <person name="Mu C."/>
            <person name="Tian Q."/>
            <person name="Mei H."/>
            <person name="Zhang T."/>
            <person name="Gao T."/>
            <person name="Zhang H."/>
        </authorList>
    </citation>
    <scope>NUCLEOTIDE SEQUENCE</scope>
    <source>
        <strain evidence="3">KEN1</strain>
    </source>
</reference>
<name>A0AAW2WSM9_9LAMI</name>
<evidence type="ECO:0000259" key="2">
    <source>
        <dbReference type="Pfam" id="PF03732"/>
    </source>
</evidence>
<evidence type="ECO:0000313" key="3">
    <source>
        <dbReference type="EMBL" id="KAL0444440.1"/>
    </source>
</evidence>
<dbReference type="PANTHER" id="PTHR33223:SF10">
    <property type="entry name" value="AMINOTRANSFERASE-LIKE PLANT MOBILE DOMAIN-CONTAINING PROTEIN"/>
    <property type="match status" value="1"/>
</dbReference>
<organism evidence="3">
    <name type="scientific">Sesamum latifolium</name>
    <dbReference type="NCBI Taxonomy" id="2727402"/>
    <lineage>
        <taxon>Eukaryota</taxon>
        <taxon>Viridiplantae</taxon>
        <taxon>Streptophyta</taxon>
        <taxon>Embryophyta</taxon>
        <taxon>Tracheophyta</taxon>
        <taxon>Spermatophyta</taxon>
        <taxon>Magnoliopsida</taxon>
        <taxon>eudicotyledons</taxon>
        <taxon>Gunneridae</taxon>
        <taxon>Pentapetalae</taxon>
        <taxon>asterids</taxon>
        <taxon>lamiids</taxon>
        <taxon>Lamiales</taxon>
        <taxon>Pedaliaceae</taxon>
        <taxon>Sesamum</taxon>
    </lineage>
</organism>
<dbReference type="EMBL" id="JACGWN010000007">
    <property type="protein sequence ID" value="KAL0444440.1"/>
    <property type="molecule type" value="Genomic_DNA"/>
</dbReference>
<feature type="compositionally biased region" description="Basic and acidic residues" evidence="1">
    <location>
        <begin position="145"/>
        <end position="167"/>
    </location>
</feature>
<dbReference type="InterPro" id="IPR005162">
    <property type="entry name" value="Retrotrans_gag_dom"/>
</dbReference>
<feature type="region of interest" description="Disordered" evidence="1">
    <location>
        <begin position="137"/>
        <end position="170"/>
    </location>
</feature>
<feature type="domain" description="Retrotransposon gag" evidence="2">
    <location>
        <begin position="14"/>
        <end position="103"/>
    </location>
</feature>
<dbReference type="AlphaFoldDB" id="A0AAW2WSM9"/>
<reference evidence="3" key="1">
    <citation type="submission" date="2020-06" db="EMBL/GenBank/DDBJ databases">
        <authorList>
            <person name="Li T."/>
            <person name="Hu X."/>
            <person name="Zhang T."/>
            <person name="Song X."/>
            <person name="Zhang H."/>
            <person name="Dai N."/>
            <person name="Sheng W."/>
            <person name="Hou X."/>
            <person name="Wei L."/>
        </authorList>
    </citation>
    <scope>NUCLEOTIDE SEQUENCE</scope>
    <source>
        <strain evidence="3">KEN1</strain>
        <tissue evidence="3">Leaf</tissue>
    </source>
</reference>